<gene>
    <name evidence="9" type="ORF">Esi_0048_0038</name>
</gene>
<proteinExistence type="predicted"/>
<dbReference type="GO" id="GO:0003676">
    <property type="term" value="F:nucleic acid binding"/>
    <property type="evidence" value="ECO:0007669"/>
    <property type="project" value="InterPro"/>
</dbReference>
<keyword evidence="4" id="KW-0833">Ubl conjugation pathway</keyword>
<comment type="catalytic activity">
    <reaction evidence="1">
        <text>Thiol-dependent hydrolysis of ester, thioester, amide, peptide and isopeptide bonds formed by the C-terminal Gly of ubiquitin (a 76-residue protein attached to proteins as an intracellular targeting signal).</text>
        <dbReference type="EC" id="3.4.19.12"/>
    </reaction>
</comment>
<dbReference type="GO" id="GO:0006508">
    <property type="term" value="P:proteolysis"/>
    <property type="evidence" value="ECO:0007669"/>
    <property type="project" value="UniProtKB-KW"/>
</dbReference>
<dbReference type="InterPro" id="IPR022099">
    <property type="entry name" value="DUF3638"/>
</dbReference>
<dbReference type="InterPro" id="IPR022105">
    <property type="entry name" value="DUF3645"/>
</dbReference>
<accession>D7G2L1</accession>
<protein>
    <recommendedName>
        <fullName evidence="2">ubiquitinyl hydrolase 1</fullName>
        <ecNumber evidence="2">3.4.19.12</ecNumber>
    </recommendedName>
</protein>
<dbReference type="STRING" id="2880.D7G2L1"/>
<dbReference type="eggNOG" id="ENOG502QUFK">
    <property type="taxonomic scope" value="Eukaryota"/>
</dbReference>
<keyword evidence="5" id="KW-0378">Hydrolase</keyword>
<dbReference type="PROSITE" id="PS00092">
    <property type="entry name" value="N6_MTASE"/>
    <property type="match status" value="1"/>
</dbReference>
<dbReference type="EMBL" id="FN648685">
    <property type="protein sequence ID" value="CBJ26836.1"/>
    <property type="molecule type" value="Genomic_DNA"/>
</dbReference>
<dbReference type="EC" id="3.4.19.12" evidence="2"/>
<evidence type="ECO:0000256" key="1">
    <source>
        <dbReference type="ARBA" id="ARBA00000707"/>
    </source>
</evidence>
<dbReference type="InParanoid" id="D7G2L1"/>
<dbReference type="OMA" id="HWYWVER"/>
<feature type="domain" description="DUF3645" evidence="8">
    <location>
        <begin position="1936"/>
        <end position="1965"/>
    </location>
</feature>
<evidence type="ECO:0000256" key="3">
    <source>
        <dbReference type="ARBA" id="ARBA00022670"/>
    </source>
</evidence>
<keyword evidence="3" id="KW-0645">Protease</keyword>
<name>D7G2L1_ECTSI</name>
<dbReference type="OrthoDB" id="4866634at2759"/>
<dbReference type="Pfam" id="PF12359">
    <property type="entry name" value="DUF3645"/>
    <property type="match status" value="1"/>
</dbReference>
<reference evidence="9 10" key="1">
    <citation type="journal article" date="2010" name="Nature">
        <title>The Ectocarpus genome and the independent evolution of multicellularity in brown algae.</title>
        <authorList>
            <person name="Cock J.M."/>
            <person name="Sterck L."/>
            <person name="Rouze P."/>
            <person name="Scornet D."/>
            <person name="Allen A.E."/>
            <person name="Amoutzias G."/>
            <person name="Anthouard V."/>
            <person name="Artiguenave F."/>
            <person name="Aury J.M."/>
            <person name="Badger J.H."/>
            <person name="Beszteri B."/>
            <person name="Billiau K."/>
            <person name="Bonnet E."/>
            <person name="Bothwell J.H."/>
            <person name="Bowler C."/>
            <person name="Boyen C."/>
            <person name="Brownlee C."/>
            <person name="Carrano C.J."/>
            <person name="Charrier B."/>
            <person name="Cho G.Y."/>
            <person name="Coelho S.M."/>
            <person name="Collen J."/>
            <person name="Corre E."/>
            <person name="Da Silva C."/>
            <person name="Delage L."/>
            <person name="Delaroque N."/>
            <person name="Dittami S.M."/>
            <person name="Doulbeau S."/>
            <person name="Elias M."/>
            <person name="Farnham G."/>
            <person name="Gachon C.M."/>
            <person name="Gschloessl B."/>
            <person name="Heesch S."/>
            <person name="Jabbari K."/>
            <person name="Jubin C."/>
            <person name="Kawai H."/>
            <person name="Kimura K."/>
            <person name="Kloareg B."/>
            <person name="Kupper F.C."/>
            <person name="Lang D."/>
            <person name="Le Bail A."/>
            <person name="Leblanc C."/>
            <person name="Lerouge P."/>
            <person name="Lohr M."/>
            <person name="Lopez P.J."/>
            <person name="Martens C."/>
            <person name="Maumus F."/>
            <person name="Michel G."/>
            <person name="Miranda-Saavedra D."/>
            <person name="Morales J."/>
            <person name="Moreau H."/>
            <person name="Motomura T."/>
            <person name="Nagasato C."/>
            <person name="Napoli C.A."/>
            <person name="Nelson D.R."/>
            <person name="Nyvall-Collen P."/>
            <person name="Peters A.F."/>
            <person name="Pommier C."/>
            <person name="Potin P."/>
            <person name="Poulain J."/>
            <person name="Quesneville H."/>
            <person name="Read B."/>
            <person name="Rensing S.A."/>
            <person name="Ritter A."/>
            <person name="Rousvoal S."/>
            <person name="Samanta M."/>
            <person name="Samson G."/>
            <person name="Schroeder D.C."/>
            <person name="Segurens B."/>
            <person name="Strittmatter M."/>
            <person name="Tonon T."/>
            <person name="Tregear J.W."/>
            <person name="Valentin K."/>
            <person name="von Dassow P."/>
            <person name="Yamagishi T."/>
            <person name="Van de Peer Y."/>
            <person name="Wincker P."/>
        </authorList>
    </citation>
    <scope>NUCLEOTIDE SEQUENCE [LARGE SCALE GENOMIC DNA]</scope>
    <source>
        <strain evidence="10">Ec32 / CCAP1310/4</strain>
    </source>
</reference>
<keyword evidence="6" id="KW-0788">Thiol protease</keyword>
<evidence type="ECO:0000256" key="4">
    <source>
        <dbReference type="ARBA" id="ARBA00022786"/>
    </source>
</evidence>
<dbReference type="Pfam" id="PF12340">
    <property type="entry name" value="DUF3638"/>
    <property type="match status" value="1"/>
</dbReference>
<dbReference type="PANTHER" id="PTHR13367:SF33">
    <property type="entry name" value="P-LOOP CONTAINING NUCLEOSIDE TRIPHOSPHATE HYDROLASE PROTEIN"/>
    <property type="match status" value="1"/>
</dbReference>
<feature type="domain" description="DUF3638" evidence="7">
    <location>
        <begin position="1584"/>
        <end position="1799"/>
    </location>
</feature>
<dbReference type="GO" id="GO:0032259">
    <property type="term" value="P:methylation"/>
    <property type="evidence" value="ECO:0007669"/>
    <property type="project" value="InterPro"/>
</dbReference>
<dbReference type="GO" id="GO:0004843">
    <property type="term" value="F:cysteine-type deubiquitinase activity"/>
    <property type="evidence" value="ECO:0007669"/>
    <property type="project" value="UniProtKB-EC"/>
</dbReference>
<dbReference type="InterPro" id="IPR051346">
    <property type="entry name" value="OTU_Deubiquitinase"/>
</dbReference>
<evidence type="ECO:0000256" key="6">
    <source>
        <dbReference type="ARBA" id="ARBA00022807"/>
    </source>
</evidence>
<dbReference type="Proteomes" id="UP000002630">
    <property type="component" value="Linkage Group LG23"/>
</dbReference>
<keyword evidence="10" id="KW-1185">Reference proteome</keyword>
<organism evidence="9 10">
    <name type="scientific">Ectocarpus siliculosus</name>
    <name type="common">Brown alga</name>
    <name type="synonym">Conferva siliculosa</name>
    <dbReference type="NCBI Taxonomy" id="2880"/>
    <lineage>
        <taxon>Eukaryota</taxon>
        <taxon>Sar</taxon>
        <taxon>Stramenopiles</taxon>
        <taxon>Ochrophyta</taxon>
        <taxon>PX clade</taxon>
        <taxon>Phaeophyceae</taxon>
        <taxon>Ectocarpales</taxon>
        <taxon>Ectocarpaceae</taxon>
        <taxon>Ectocarpus</taxon>
    </lineage>
</organism>
<evidence type="ECO:0000259" key="8">
    <source>
        <dbReference type="Pfam" id="PF12359"/>
    </source>
</evidence>
<dbReference type="GO" id="GO:0008168">
    <property type="term" value="F:methyltransferase activity"/>
    <property type="evidence" value="ECO:0007669"/>
    <property type="project" value="InterPro"/>
</dbReference>
<dbReference type="InterPro" id="IPR002052">
    <property type="entry name" value="DNA_methylase_N6_adenine_CS"/>
</dbReference>
<evidence type="ECO:0000256" key="5">
    <source>
        <dbReference type="ARBA" id="ARBA00022801"/>
    </source>
</evidence>
<dbReference type="EMBL" id="FN649748">
    <property type="protein sequence ID" value="CBJ26836.1"/>
    <property type="molecule type" value="Genomic_DNA"/>
</dbReference>
<evidence type="ECO:0000313" key="9">
    <source>
        <dbReference type="EMBL" id="CBJ26836.1"/>
    </source>
</evidence>
<dbReference type="PANTHER" id="PTHR13367">
    <property type="entry name" value="UBIQUITIN THIOESTERASE"/>
    <property type="match status" value="1"/>
</dbReference>
<sequence length="2656" mass="294919">MISALLKDAKAALVGDDTARHLPAGGFTDVGLHTGGSPRDTAWALAREVFKVGLMRRVGGHASDSARDVDQQKLEVLFALVMADLHLSVLESHLRTLSGAAADVNEGMEMLGFCSQLGRVLIEDGHTIPGFVKRIEKARERLDGVQADQADAVAARFQLHPVNGSPTTFEGGEPRLPIICLPSPLRHPSTGTGGLAGAKHRSSQNLKSLPKLEEEWLTTLTPESLEAVLTWAEHERMVRGDLPTILVLSEVERLLYETAAQEEVGAAAKTFEPQDLSKLDRLVDIYRSALDTFVGAHADDCGRMLVELRSRETLVVWIAYVVSFAVARARWSRPMEGFGVSLCPGDLKHLVLSDKLAVEAGLKVADYLRDHTRARGAVFTLADNGCATFALAAKVGSTFLRHWKDEVAAANQRRDKHWAEEAKRSCEATESAIAAEEKKLQETAEVEPVLQPLPEDQTAAFRVLFFTHMPSVFRSLSRLSFQAQQMLLPREWNTSLSEAVKQQPCSDSWSAYYNTHQSSVYHTREERVQDGDVKLGYIGEVGKPEKMVDRCLKPSDGVWHPDALSPGRMLWHGGSFPGDKRFFCFNPFSSKVDQEWISEGYTEQLSEPDGESLQWALPQHGVGQTSRERGNIALATQGDAPEWLNKRQYLAFGGVRAYPLTQCRQLMLVLRDRTLPLDHPAVRTLVSQALFHVGDLSTSVPSTLLWRHDQADAFAALFDELKIEHTPREYRAMQLLVDMAVYVGDWHDGSKSLVRSLLIHISRKWAIDLDHQLQDAASKHPHESSITSMKAKQCMCYMYGVLCFGGSARLSASDVANLCELYILAHNRRVFTDDRAPDKESSSLWIRCLDVVARRVYEIVLQARTDPAFITAAIRPILDETPEQLPWTLVNGTMACFEALFDGHLFSVNLLNGVVLYDGAPPGLLPQHIVEDGYYGRLFGAANFEVTMASNGVFRTTRAISGRFYEFSRASREVVIEEIDECRGERLQLLRHDGVWGKEIPVRLRSMHSQWLCREQQAVVFRPKIFRERGVAFIMRCSDSGGPASCYRVPPHLSARGCRELFKGVEDNEGRLVLLPKGNKLMSVLAMFEPRETGPNALIHAYLQPSGGLTIELPRFELEFEVDPPSVRQQGEHGGSGIRCLSHRGYELARTQQFHDTLPGLTRYLVLTGQDGETRVLVPRGTLSVTEIAPSRVQVECPEEDCEAAEQKVLSYSMHRRWKQPDACDLPARLQLAAMFAATGTSLPDTRAGMTGAEKASELVRQCFVNHPLPDGDRDQLLRVLELSGENPALALLCGDLLESTAGLHFLHSVTHSLTLPREASTTLEHAEIAYEWESRHLPWNRRRRLAVAEEVRMLGGRVPMKTQKRSIEHRCVNIPRCPVSAQEVQAAEADVWEMKDCGVEDEPLAASRGGSNQAVSSYPLNVPHDADTLTKEMYKELRKSWDANRLVPPRPPPPSPATLERLHQALRVQQIKVSSMEQLVSSFVLRALNTFGTDGHAVARHMEGFAGLLPTASVADLPPIVWENELIWQFNPFLMKSASSDLIDAVVAWLRLCVLQDKLGRLVTWSSTSESHALMQQELLVKRTWDPAEHPIWLAFEADSGLQVRPAQAEVALHMIANPGDIVQLNMGEGKTRVILPLLLLHWATPSDNAAVVRLHFLSALIAEAYEFLHHALTGSLLGRRLFLMPFNRDVQLTLEGAHAMRGTLDRCRREGGAVLVTPEHRQSLYLKGLELRHVKPEVSAEIRRVEAMSFRDVFDESDELLHHRKQLIYAVGDLQKLPGHAERAHAAQALLRVLKHRQRYPKLQALLSDRDVAVEEMSCRPEQFDQLRLVPGQALDVVEPMLRRELFNAVLSDPPYEMRWLTAIDRALRAQVVTLVLDEETSAEQALEKGLLSEESHWEQLMALRGLLAQGTLLHCLQMRPRVNYGVSRVVGAKKRLAVPFRASNTPADRSEFKEPTLAITLTVLSYYYDGLSETELRQALTTLVDGQVAESAQVDYYKAWLAETRPSDEVLAKMDDVHKVDLTNEPQMELLYEHFRCNFEVVNFWLNFNVLPSETKLCPAYIGTNSWFLADNPDGAISGFSGTNDNHRLLPLQVRKNPDGSLPTLAGTNGKMLDLMLLNRRYITLKGSSEPRGGGGGEAWRRLLRLAVEEEAHVLVDCGALLGRVSSEDAARFLLSSEGSLPETFPGVVFFDASRGTAAVGGEWMVLDRVGRSVALSGSPIRASEAFAIYDEARCRGADLKLSPDATALLTIGPKNGKDKVMQAAGRLRLLGRSDQSIVFVGTPDVSTKIEEVTGISGPDLISSQDVLAYVMANTVLATKSGLLPWANQGLHFSETFGRADRAEQLEVMTLDAAYGGAYRRISVHSAVSAAVGKHNARFRGDVHMPELAKEIGSRTERYGKTVLVSRDEAIGGECEREMELEQEEEEEVERQIARVEPRKEVDWDYAAALSARRPPTPIVEMAKAVPLARAWNRLAKEAQISSVDSSAETVFCTRNFLFGTANFATMSSIDDYLRPVDSALVFTNGDMMVLSERETNGVLLALATSRGQGDTARPTANLVHLSYAGVEKGEPRIKTNPLMRDAVLLTRTGHEALSCAALARIWVFGGITTVPVEGREAVRGLVKGKRLAVTHIVAARDHMHMLPRSDLERLLA</sequence>
<evidence type="ECO:0000259" key="7">
    <source>
        <dbReference type="Pfam" id="PF12340"/>
    </source>
</evidence>
<evidence type="ECO:0000256" key="2">
    <source>
        <dbReference type="ARBA" id="ARBA00012759"/>
    </source>
</evidence>
<evidence type="ECO:0000313" key="10">
    <source>
        <dbReference type="Proteomes" id="UP000002630"/>
    </source>
</evidence>